<keyword evidence="3" id="KW-1185">Reference proteome</keyword>
<accession>A0ABU9KZ46</accession>
<protein>
    <submittedName>
        <fullName evidence="2">PIG-L family deacetylase</fullName>
        <ecNumber evidence="2">3.5.1.-</ecNumber>
    </submittedName>
</protein>
<evidence type="ECO:0000313" key="3">
    <source>
        <dbReference type="Proteomes" id="UP001474120"/>
    </source>
</evidence>
<dbReference type="SUPFAM" id="SSF52317">
    <property type="entry name" value="Class I glutamine amidotransferase-like"/>
    <property type="match status" value="1"/>
</dbReference>
<evidence type="ECO:0000313" key="2">
    <source>
        <dbReference type="EMBL" id="MEL4455466.1"/>
    </source>
</evidence>
<feature type="signal peptide" evidence="1">
    <location>
        <begin position="1"/>
        <end position="22"/>
    </location>
</feature>
<dbReference type="Gene3D" id="3.40.50.10320">
    <property type="entry name" value="LmbE-like"/>
    <property type="match status" value="1"/>
</dbReference>
<keyword evidence="2" id="KW-0378">Hydrolase</keyword>
<dbReference type="Pfam" id="PF02585">
    <property type="entry name" value="PIG-L"/>
    <property type="match status" value="1"/>
</dbReference>
<feature type="chain" id="PRO_5045766713" evidence="1">
    <location>
        <begin position="23"/>
        <end position="838"/>
    </location>
</feature>
<organism evidence="2 3">
    <name type="scientific">Lutimonas vermicola</name>
    <dbReference type="NCBI Taxonomy" id="414288"/>
    <lineage>
        <taxon>Bacteria</taxon>
        <taxon>Pseudomonadati</taxon>
        <taxon>Bacteroidota</taxon>
        <taxon>Flavobacteriia</taxon>
        <taxon>Flavobacteriales</taxon>
        <taxon>Flavobacteriaceae</taxon>
        <taxon>Lutimonas</taxon>
    </lineage>
</organism>
<dbReference type="SUPFAM" id="SSF102588">
    <property type="entry name" value="LmbE-like"/>
    <property type="match status" value="1"/>
</dbReference>
<dbReference type="EC" id="3.5.1.-" evidence="2"/>
<name>A0ABU9KZ46_9FLAO</name>
<sequence length="838" mass="94646">MIKYVLTISICVFLAFPIYSQAPEKPNSAEIHEAIKKLNFLGSVLYLAAHPDDENTRLISYFSNNVHARTAYLSITRGDGGQNLIGPEIRELLGVIRTNELLKARETDGGEQFFTRANDFGYSKHPDETLRIWNKDDVLNDVIKTIRKFKPDVIINRFNAESAGKTHGHHTSSAILGTEAFDLAADPGYKTEGLKPWTTQRLFFNTHWWFYGSRENFEKIDKKGMLWFDTGVFYPSLGLSNSEISSLSRSMHKSQGFGSTGTRGSDKEYVQLLKGTLPSGSTHVFEGIDTSWSRVKGGKPIQSILEKVQRDFDFSDPSKSVPELLKAYSLIKELTDDYWKDFKLTQIKEIISACSGLYLEGVASQPYAARNQNLKVKLEVINRSDQKIKLKSITFHPQEEILSLNHDLMNNIGFSEEIDMRIGEDSRLTAPYWLEKKGTLGMYRVEDTSLIGSPLTPAQYKLAFTIDFNGTLIDFERDIVYKYNDPVKGEVYQPFEIVPYAVSDIASKVVIFNESQAKEIPVTVKGFKDSISGTVALKVPEGWKVSPEKFDFKLDYRGEELNLIFTVIPTSEQSEGYIKPSLKVNGDYLDKSMVEINYDHIPKQSVLLPSASKVVRLNLVKKGQLIGYIKGAGDEVPDYLKQIGYQVVEILPENISFSALSRFDAVIMGIRAYNTVPELKVKQTAILDYVKKGGNLIVQYNTSHNIVVENNLAPYALELSRDRITDENAKVSFLSKNHELLNYPNKIEASDFDGWVQERGLYFPNKWAKEFTPILSFQENGDDPMDGSLLVAKYGEGYYIYTGLSFFRELPAGVPGAYKLFTNMISIGKNNFENKVKE</sequence>
<keyword evidence="1" id="KW-0732">Signal</keyword>
<evidence type="ECO:0000256" key="1">
    <source>
        <dbReference type="SAM" id="SignalP"/>
    </source>
</evidence>
<reference evidence="2 3" key="1">
    <citation type="submission" date="2024-04" db="EMBL/GenBank/DDBJ databases">
        <title>whole genome sequencing of Lutimonas vermicola strain IMCC1616.</title>
        <authorList>
            <person name="Bae S.S."/>
        </authorList>
    </citation>
    <scope>NUCLEOTIDE SEQUENCE [LARGE SCALE GENOMIC DNA]</scope>
    <source>
        <strain evidence="2 3">IMCC1616</strain>
    </source>
</reference>
<gene>
    <name evidence="2" type="ORF">AABB81_06125</name>
</gene>
<dbReference type="GO" id="GO:0016787">
    <property type="term" value="F:hydrolase activity"/>
    <property type="evidence" value="ECO:0007669"/>
    <property type="project" value="UniProtKB-KW"/>
</dbReference>
<dbReference type="RefSeq" id="WP_342159299.1">
    <property type="nucleotide sequence ID" value="NZ_JBCDNA010000001.1"/>
</dbReference>
<dbReference type="InterPro" id="IPR029062">
    <property type="entry name" value="Class_I_gatase-like"/>
</dbReference>
<dbReference type="InterPro" id="IPR024078">
    <property type="entry name" value="LmbE-like_dom_sf"/>
</dbReference>
<dbReference type="EMBL" id="JBCDNA010000001">
    <property type="protein sequence ID" value="MEL4455466.1"/>
    <property type="molecule type" value="Genomic_DNA"/>
</dbReference>
<dbReference type="InterPro" id="IPR003737">
    <property type="entry name" value="GlcNAc_PI_deacetylase-related"/>
</dbReference>
<proteinExistence type="predicted"/>
<comment type="caution">
    <text evidence="2">The sequence shown here is derived from an EMBL/GenBank/DDBJ whole genome shotgun (WGS) entry which is preliminary data.</text>
</comment>
<dbReference type="Proteomes" id="UP001474120">
    <property type="component" value="Unassembled WGS sequence"/>
</dbReference>